<accession>A0A433IZ92</accession>
<evidence type="ECO:0000256" key="1">
    <source>
        <dbReference type="SAM" id="SignalP"/>
    </source>
</evidence>
<protein>
    <submittedName>
        <fullName evidence="2">Uncharacterized protein</fullName>
    </submittedName>
</protein>
<dbReference type="RefSeq" id="WP_127005119.1">
    <property type="nucleotide sequence ID" value="NZ_JBNPXW010000021.1"/>
</dbReference>
<dbReference type="Proteomes" id="UP000280346">
    <property type="component" value="Unassembled WGS sequence"/>
</dbReference>
<evidence type="ECO:0000313" key="2">
    <source>
        <dbReference type="EMBL" id="RUQ60416.1"/>
    </source>
</evidence>
<feature type="signal peptide" evidence="1">
    <location>
        <begin position="1"/>
        <end position="21"/>
    </location>
</feature>
<gene>
    <name evidence="2" type="ORF">EJ913_30585</name>
</gene>
<sequence>MFRTILLGGFAVALLAGSAMADTLPGRPGGFPGLGSPGLGGLTATNVGTTTNTAAGIGNTAQQRATGMQSGPMGSGPGVGFGPLVSTNVGVATNTAAGLNNTAQQRVLGSPGVGNGVQVGLNMTGRGPLVSTNVDYTTNVAAGLGNVAGQRATGLRR</sequence>
<dbReference type="OrthoDB" id="7305929at2"/>
<reference evidence="2 3" key="1">
    <citation type="submission" date="2018-12" db="EMBL/GenBank/DDBJ databases">
        <authorList>
            <person name="Yang Y."/>
        </authorList>
    </citation>
    <scope>NUCLEOTIDE SEQUENCE [LARGE SCALE GENOMIC DNA]</scope>
    <source>
        <strain evidence="2 3">GSF71</strain>
    </source>
</reference>
<comment type="caution">
    <text evidence="2">The sequence shown here is derived from an EMBL/GenBank/DDBJ whole genome shotgun (WGS) entry which is preliminary data.</text>
</comment>
<dbReference type="AlphaFoldDB" id="A0A433IZ92"/>
<name>A0A433IZ92_9PROT</name>
<keyword evidence="1" id="KW-0732">Signal</keyword>
<organism evidence="2 3">
    <name type="scientific">Azospirillum doebereinerae</name>
    <dbReference type="NCBI Taxonomy" id="92933"/>
    <lineage>
        <taxon>Bacteria</taxon>
        <taxon>Pseudomonadati</taxon>
        <taxon>Pseudomonadota</taxon>
        <taxon>Alphaproteobacteria</taxon>
        <taxon>Rhodospirillales</taxon>
        <taxon>Azospirillaceae</taxon>
        <taxon>Azospirillum</taxon>
    </lineage>
</organism>
<keyword evidence="3" id="KW-1185">Reference proteome</keyword>
<proteinExistence type="predicted"/>
<feature type="chain" id="PRO_5019064258" evidence="1">
    <location>
        <begin position="22"/>
        <end position="157"/>
    </location>
</feature>
<dbReference type="EMBL" id="RZIJ01000054">
    <property type="protein sequence ID" value="RUQ60416.1"/>
    <property type="molecule type" value="Genomic_DNA"/>
</dbReference>
<evidence type="ECO:0000313" key="3">
    <source>
        <dbReference type="Proteomes" id="UP000280346"/>
    </source>
</evidence>